<evidence type="ECO:0000313" key="2">
    <source>
        <dbReference type="Proteomes" id="UP000030345"/>
    </source>
</evidence>
<name>A0A0A2B3K8_PROMR</name>
<protein>
    <submittedName>
        <fullName evidence="1">Uncharacterized protein</fullName>
    </submittedName>
</protein>
<organism evidence="1 2">
    <name type="scientific">Prochlorococcus marinus str. SB</name>
    <dbReference type="NCBI Taxonomy" id="59926"/>
    <lineage>
        <taxon>Bacteria</taxon>
        <taxon>Bacillati</taxon>
        <taxon>Cyanobacteriota</taxon>
        <taxon>Cyanophyceae</taxon>
        <taxon>Synechococcales</taxon>
        <taxon>Prochlorococcaceae</taxon>
        <taxon>Prochlorococcus</taxon>
    </lineage>
</organism>
<reference evidence="2" key="1">
    <citation type="journal article" date="2014" name="Sci. Data">
        <title>Genomes of diverse isolates of the marine cyanobacterium Prochlorococcus.</title>
        <authorList>
            <person name="Biller S."/>
            <person name="Berube P."/>
            <person name="Thompson J."/>
            <person name="Kelly L."/>
            <person name="Roggensack S."/>
            <person name="Awad L."/>
            <person name="Roache-Johnson K."/>
            <person name="Ding H."/>
            <person name="Giovannoni S.J."/>
            <person name="Moore L.R."/>
            <person name="Chisholm S.W."/>
        </authorList>
    </citation>
    <scope>NUCLEOTIDE SEQUENCE [LARGE SCALE GENOMIC DNA]</scope>
    <source>
        <strain evidence="2">SB</strain>
    </source>
</reference>
<accession>A0A0A2B3K8</accession>
<dbReference type="Proteomes" id="UP000030345">
    <property type="component" value="Unassembled WGS sequence"/>
</dbReference>
<dbReference type="AlphaFoldDB" id="A0A0A2B3K8"/>
<dbReference type="RefSeq" id="WP_241433714.1">
    <property type="nucleotide sequence ID" value="NZ_CP138981.1"/>
</dbReference>
<gene>
    <name evidence="1" type="ORF">EV02_1311</name>
</gene>
<comment type="caution">
    <text evidence="1">The sequence shown here is derived from an EMBL/GenBank/DDBJ whole genome shotgun (WGS) entry which is preliminary data.</text>
</comment>
<evidence type="ECO:0000313" key="1">
    <source>
        <dbReference type="EMBL" id="KGG08638.1"/>
    </source>
</evidence>
<dbReference type="EMBL" id="JNAS01000002">
    <property type="protein sequence ID" value="KGG08638.1"/>
    <property type="molecule type" value="Genomic_DNA"/>
</dbReference>
<sequence>MAIRSSQQAKQAWMSFMMVHPGALSAEIFRQVRSTGGNNGGAVAIK</sequence>
<proteinExistence type="predicted"/>